<dbReference type="AlphaFoldDB" id="A0A964FGD3"/>
<name>A0A964FGD3_9CYAN</name>
<evidence type="ECO:0000313" key="3">
    <source>
        <dbReference type="Proteomes" id="UP000729733"/>
    </source>
</evidence>
<dbReference type="RefSeq" id="WP_229641836.1">
    <property type="nucleotide sequence ID" value="NZ_JADWDC010000053.1"/>
</dbReference>
<dbReference type="InterPro" id="IPR001387">
    <property type="entry name" value="Cro/C1-type_HTH"/>
</dbReference>
<dbReference type="SMART" id="SM00530">
    <property type="entry name" value="HTH_XRE"/>
    <property type="match status" value="1"/>
</dbReference>
<dbReference type="Gene3D" id="1.10.260.40">
    <property type="entry name" value="lambda repressor-like DNA-binding domains"/>
    <property type="match status" value="1"/>
</dbReference>
<comment type="caution">
    <text evidence="2">The sequence shown here is derived from an EMBL/GenBank/DDBJ whole genome shotgun (WGS) entry which is preliminary data.</text>
</comment>
<dbReference type="CDD" id="cd00093">
    <property type="entry name" value="HTH_XRE"/>
    <property type="match status" value="1"/>
</dbReference>
<reference evidence="2" key="1">
    <citation type="journal article" date="2021" name="Antonie Van Leeuwenhoek">
        <title>Draft genome and description of Waterburya agarophytonicola gen. nov. sp. nov. (Pleurocapsales, Cyanobacteria): a seaweed symbiont.</title>
        <authorList>
            <person name="Bonthond G."/>
            <person name="Shalygin S."/>
            <person name="Bayer T."/>
            <person name="Weinberger F."/>
        </authorList>
    </citation>
    <scope>NUCLEOTIDE SEQUENCE</scope>
    <source>
        <strain evidence="2">KI4</strain>
    </source>
</reference>
<proteinExistence type="predicted"/>
<evidence type="ECO:0000259" key="1">
    <source>
        <dbReference type="PROSITE" id="PS50943"/>
    </source>
</evidence>
<dbReference type="EMBL" id="JADWDC010000053">
    <property type="protein sequence ID" value="MCC0178735.1"/>
    <property type="molecule type" value="Genomic_DNA"/>
</dbReference>
<dbReference type="SUPFAM" id="SSF47413">
    <property type="entry name" value="lambda repressor-like DNA-binding domains"/>
    <property type="match status" value="1"/>
</dbReference>
<dbReference type="Pfam" id="PF13744">
    <property type="entry name" value="HTH_37"/>
    <property type="match status" value="1"/>
</dbReference>
<dbReference type="InterPro" id="IPR010982">
    <property type="entry name" value="Lambda_DNA-bd_dom_sf"/>
</dbReference>
<gene>
    <name evidence="2" type="ORF">I4641_17325</name>
</gene>
<dbReference type="GO" id="GO:0003677">
    <property type="term" value="F:DNA binding"/>
    <property type="evidence" value="ECO:0007669"/>
    <property type="project" value="InterPro"/>
</dbReference>
<organism evidence="2 3">
    <name type="scientific">Waterburya agarophytonicola KI4</name>
    <dbReference type="NCBI Taxonomy" id="2874699"/>
    <lineage>
        <taxon>Bacteria</taxon>
        <taxon>Bacillati</taxon>
        <taxon>Cyanobacteriota</taxon>
        <taxon>Cyanophyceae</taxon>
        <taxon>Pleurocapsales</taxon>
        <taxon>Hyellaceae</taxon>
        <taxon>Waterburya</taxon>
        <taxon>Waterburya agarophytonicola</taxon>
    </lineage>
</organism>
<keyword evidence="3" id="KW-1185">Reference proteome</keyword>
<sequence length="106" mass="11814">MSNQKQDKSSGNVFADVNIPQSTLYLAKASLADQIATIIRERNLTQMEAAEILGINQPKVSALIRGNLDGFSSDRLFKFLNLLDRDIEIVIRPHNDPNHEAGIRVI</sequence>
<accession>A0A964FGD3</accession>
<dbReference type="InterPro" id="IPR039554">
    <property type="entry name" value="HigA2-like_HTH"/>
</dbReference>
<dbReference type="Proteomes" id="UP000729733">
    <property type="component" value="Unassembled WGS sequence"/>
</dbReference>
<feature type="domain" description="HTH cro/C1-type" evidence="1">
    <location>
        <begin position="35"/>
        <end position="90"/>
    </location>
</feature>
<evidence type="ECO:0000313" key="2">
    <source>
        <dbReference type="EMBL" id="MCC0178735.1"/>
    </source>
</evidence>
<protein>
    <submittedName>
        <fullName evidence="2">XRE family transcriptional regulator</fullName>
    </submittedName>
</protein>
<dbReference type="PROSITE" id="PS50943">
    <property type="entry name" value="HTH_CROC1"/>
    <property type="match status" value="1"/>
</dbReference>